<dbReference type="Gene3D" id="1.10.260.40">
    <property type="entry name" value="lambda repressor-like DNA-binding domains"/>
    <property type="match status" value="1"/>
</dbReference>
<dbReference type="PROSITE" id="PS50943">
    <property type="entry name" value="HTH_CROC1"/>
    <property type="match status" value="1"/>
</dbReference>
<dbReference type="Pfam" id="PF01381">
    <property type="entry name" value="HTH_3"/>
    <property type="match status" value="1"/>
</dbReference>
<dbReference type="CDD" id="cd00093">
    <property type="entry name" value="HTH_XRE"/>
    <property type="match status" value="1"/>
</dbReference>
<evidence type="ECO:0000313" key="2">
    <source>
        <dbReference type="EMBL" id="KUJ56718.1"/>
    </source>
</evidence>
<feature type="domain" description="HTH cro/C1-type" evidence="1">
    <location>
        <begin position="8"/>
        <end position="62"/>
    </location>
</feature>
<dbReference type="Proteomes" id="UP000054388">
    <property type="component" value="Unassembled WGS sequence"/>
</dbReference>
<dbReference type="GO" id="GO:0003677">
    <property type="term" value="F:DNA binding"/>
    <property type="evidence" value="ECO:0007669"/>
    <property type="project" value="InterPro"/>
</dbReference>
<proteinExistence type="predicted"/>
<organism evidence="2 3">
    <name type="scientific">Chryseobacterium aquaticum subsp. greenlandense</name>
    <dbReference type="NCBI Taxonomy" id="345663"/>
    <lineage>
        <taxon>Bacteria</taxon>
        <taxon>Pseudomonadati</taxon>
        <taxon>Bacteroidota</taxon>
        <taxon>Flavobacteriia</taxon>
        <taxon>Flavobacteriales</taxon>
        <taxon>Weeksellaceae</taxon>
        <taxon>Chryseobacterium group</taxon>
        <taxon>Chryseobacterium</taxon>
    </lineage>
</organism>
<dbReference type="AlphaFoldDB" id="A0A101CIB2"/>
<dbReference type="EMBL" id="LMAI01000004">
    <property type="protein sequence ID" value="KUJ56718.1"/>
    <property type="molecule type" value="Genomic_DNA"/>
</dbReference>
<evidence type="ECO:0000259" key="1">
    <source>
        <dbReference type="PROSITE" id="PS50943"/>
    </source>
</evidence>
<dbReference type="InterPro" id="IPR001387">
    <property type="entry name" value="Cro/C1-type_HTH"/>
</dbReference>
<protein>
    <recommendedName>
        <fullName evidence="1">HTH cro/C1-type domain-containing protein</fullName>
    </recommendedName>
</protein>
<reference evidence="2 3" key="1">
    <citation type="submission" date="2015-10" db="EMBL/GenBank/DDBJ databases">
        <title>Genome sequence of Chryseobacterium greenlandense.</title>
        <authorList>
            <person name="Newman J."/>
            <person name="Fischer K."/>
            <person name="Miller J."/>
        </authorList>
    </citation>
    <scope>NUCLEOTIDE SEQUENCE [LARGE SCALE GENOMIC DNA]</scope>
    <source>
        <strain evidence="2 3">UMB34</strain>
    </source>
</reference>
<dbReference type="RefSeq" id="WP_059136625.1">
    <property type="nucleotide sequence ID" value="NZ_LMAI01000004.1"/>
</dbReference>
<comment type="caution">
    <text evidence="2">The sequence shown here is derived from an EMBL/GenBank/DDBJ whole genome shotgun (WGS) entry which is preliminary data.</text>
</comment>
<accession>A0A101CIB2</accession>
<evidence type="ECO:0000313" key="3">
    <source>
        <dbReference type="Proteomes" id="UP000054388"/>
    </source>
</evidence>
<dbReference type="SMART" id="SM00530">
    <property type="entry name" value="HTH_XRE"/>
    <property type="match status" value="1"/>
</dbReference>
<name>A0A101CIB2_9FLAO</name>
<dbReference type="InterPro" id="IPR010982">
    <property type="entry name" value="Lambda_DNA-bd_dom_sf"/>
</dbReference>
<sequence length="113" mass="12871">MNVKGKLIREARMKKDFSQEYLANVLGISQSQYSKLENGDVSFDIQKLGQLLDELELNPLEIIEFSEKQKLIINTNNSHNAIVNNSGEINSPLIQNDVEAIRKIVQEELSKKK</sequence>
<dbReference type="SUPFAM" id="SSF47413">
    <property type="entry name" value="lambda repressor-like DNA-binding domains"/>
    <property type="match status" value="1"/>
</dbReference>
<gene>
    <name evidence="2" type="ORF">AR686_09190</name>
</gene>